<keyword evidence="4 10" id="KW-0808">Transferase</keyword>
<dbReference type="RefSeq" id="WP_183868259.1">
    <property type="nucleotide sequence ID" value="NZ_JACHCF010000008.1"/>
</dbReference>
<comment type="domain">
    <text evidence="10">The last Arg residue of the ACP-binding site is essential for the weak association between ACP/AcpP and FabH.</text>
</comment>
<comment type="catalytic activity">
    <reaction evidence="10">
        <text>malonyl-[ACP] + acetyl-CoA + H(+) = 3-oxobutanoyl-[ACP] + CO2 + CoA</text>
        <dbReference type="Rhea" id="RHEA:12080"/>
        <dbReference type="Rhea" id="RHEA-COMP:9623"/>
        <dbReference type="Rhea" id="RHEA-COMP:9625"/>
        <dbReference type="ChEBI" id="CHEBI:15378"/>
        <dbReference type="ChEBI" id="CHEBI:16526"/>
        <dbReference type="ChEBI" id="CHEBI:57287"/>
        <dbReference type="ChEBI" id="CHEBI:57288"/>
        <dbReference type="ChEBI" id="CHEBI:78449"/>
        <dbReference type="ChEBI" id="CHEBI:78450"/>
        <dbReference type="EC" id="2.3.1.180"/>
    </reaction>
</comment>
<dbReference type="InterPro" id="IPR013747">
    <property type="entry name" value="ACP_syn_III_C"/>
</dbReference>
<keyword evidence="9 10" id="KW-0012">Acyltransferase</keyword>
<dbReference type="InterPro" id="IPR016039">
    <property type="entry name" value="Thiolase-like"/>
</dbReference>
<evidence type="ECO:0000256" key="7">
    <source>
        <dbReference type="ARBA" id="ARBA00023160"/>
    </source>
</evidence>
<dbReference type="HAMAP" id="MF_01815">
    <property type="entry name" value="FabH"/>
    <property type="match status" value="1"/>
</dbReference>
<feature type="active site" evidence="10">
    <location>
        <position position="117"/>
    </location>
</feature>
<keyword evidence="8 10" id="KW-0511">Multifunctional enzyme</keyword>
<proteinExistence type="inferred from homology"/>
<evidence type="ECO:0000256" key="8">
    <source>
        <dbReference type="ARBA" id="ARBA00023268"/>
    </source>
</evidence>
<dbReference type="NCBIfam" id="TIGR00747">
    <property type="entry name" value="fabH"/>
    <property type="match status" value="1"/>
</dbReference>
<dbReference type="EMBL" id="JACHCF010000008">
    <property type="protein sequence ID" value="MBB5622330.1"/>
    <property type="molecule type" value="Genomic_DNA"/>
</dbReference>
<dbReference type="Gene3D" id="3.40.47.10">
    <property type="match status" value="1"/>
</dbReference>
<comment type="pathway">
    <text evidence="10">Lipid metabolism; fatty acid biosynthesis.</text>
</comment>
<dbReference type="GO" id="GO:0033818">
    <property type="term" value="F:beta-ketoacyl-acyl-carrier-protein synthase III activity"/>
    <property type="evidence" value="ECO:0007669"/>
    <property type="project" value="UniProtKB-UniRule"/>
</dbReference>
<organism evidence="13 14">
    <name type="scientific">Pedobacter cryoconitis</name>
    <dbReference type="NCBI Taxonomy" id="188932"/>
    <lineage>
        <taxon>Bacteria</taxon>
        <taxon>Pseudomonadati</taxon>
        <taxon>Bacteroidota</taxon>
        <taxon>Sphingobacteriia</taxon>
        <taxon>Sphingobacteriales</taxon>
        <taxon>Sphingobacteriaceae</taxon>
        <taxon>Pedobacter</taxon>
    </lineage>
</organism>
<evidence type="ECO:0000256" key="2">
    <source>
        <dbReference type="ARBA" id="ARBA00022490"/>
    </source>
</evidence>
<comment type="caution">
    <text evidence="13">The sequence shown here is derived from an EMBL/GenBank/DDBJ whole genome shotgun (WGS) entry which is preliminary data.</text>
</comment>
<comment type="similarity">
    <text evidence="1 10">Belongs to the thiolase-like superfamily. FabH family.</text>
</comment>
<dbReference type="UniPathway" id="UPA00094"/>
<feature type="active site" evidence="10">
    <location>
        <position position="256"/>
    </location>
</feature>
<evidence type="ECO:0000256" key="3">
    <source>
        <dbReference type="ARBA" id="ARBA00022516"/>
    </source>
</evidence>
<keyword evidence="5 10" id="KW-0276">Fatty acid metabolism</keyword>
<comment type="subunit">
    <text evidence="10">Homodimer.</text>
</comment>
<evidence type="ECO:0000259" key="12">
    <source>
        <dbReference type="Pfam" id="PF08545"/>
    </source>
</evidence>
<evidence type="ECO:0000259" key="11">
    <source>
        <dbReference type="Pfam" id="PF08541"/>
    </source>
</evidence>
<dbReference type="InterPro" id="IPR004655">
    <property type="entry name" value="FabH"/>
</dbReference>
<evidence type="ECO:0000256" key="9">
    <source>
        <dbReference type="ARBA" id="ARBA00023315"/>
    </source>
</evidence>
<dbReference type="NCBIfam" id="NF006829">
    <property type="entry name" value="PRK09352.1"/>
    <property type="match status" value="1"/>
</dbReference>
<evidence type="ECO:0000313" key="13">
    <source>
        <dbReference type="EMBL" id="MBB5622330.1"/>
    </source>
</evidence>
<dbReference type="InterPro" id="IPR013751">
    <property type="entry name" value="ACP_syn_III_N"/>
</dbReference>
<evidence type="ECO:0000256" key="6">
    <source>
        <dbReference type="ARBA" id="ARBA00023098"/>
    </source>
</evidence>
<dbReference type="EC" id="2.3.1.180" evidence="10"/>
<keyword evidence="2 10" id="KW-0963">Cytoplasm</keyword>
<comment type="subcellular location">
    <subcellularLocation>
        <location evidence="10">Cytoplasm</location>
    </subcellularLocation>
</comment>
<dbReference type="Pfam" id="PF08541">
    <property type="entry name" value="ACP_syn_III_C"/>
    <property type="match status" value="1"/>
</dbReference>
<dbReference type="CDD" id="cd00830">
    <property type="entry name" value="KAS_III"/>
    <property type="match status" value="1"/>
</dbReference>
<dbReference type="Pfam" id="PF08545">
    <property type="entry name" value="ACP_syn_III"/>
    <property type="match status" value="1"/>
</dbReference>
<feature type="domain" description="Beta-ketoacyl-[acyl-carrier-protein] synthase III C-terminal" evidence="11">
    <location>
        <begin position="240"/>
        <end position="329"/>
    </location>
</feature>
<evidence type="ECO:0000256" key="4">
    <source>
        <dbReference type="ARBA" id="ARBA00022679"/>
    </source>
</evidence>
<sequence>MKQLVRQVKISGTGSSVPEKIYTNKYLETIIDTNDEWIQKSLGIKERRIAGDNETTSDLAAAAGLKAIENAGLKPEDIDLIIVATATPDRKAPSTACIVQDKIKAYNSVAFDISAVCSGFLFAMSTASQFIASGVYNNVLVIGADTFSKITDWKRRDAVFFGDGAGAAILTHADEAEGFLAFRLYSDGRGKDNFTIPGGGAEIPITAENIGEGLQYFEMNGREVFNTATKVLPQAINQVLADSNLLISDIDLMIPHQPSRVILEKTAEIIGLPFEKVMTNMDKYANTSGGTIPILLDEVNRAGKLKKGNNILFAAVGSGWTWGAALIKWT</sequence>
<dbReference type="GO" id="GO:0006633">
    <property type="term" value="P:fatty acid biosynthetic process"/>
    <property type="evidence" value="ECO:0007669"/>
    <property type="project" value="UniProtKB-UniRule"/>
</dbReference>
<dbReference type="GO" id="GO:0005737">
    <property type="term" value="C:cytoplasm"/>
    <property type="evidence" value="ECO:0007669"/>
    <property type="project" value="UniProtKB-SubCell"/>
</dbReference>
<protein>
    <recommendedName>
        <fullName evidence="10">Beta-ketoacyl-[acyl-carrier-protein] synthase III</fullName>
        <shortName evidence="10">Beta-ketoacyl-ACP synthase III</shortName>
        <shortName evidence="10">KAS III</shortName>
        <ecNumber evidence="10">2.3.1.180</ecNumber>
    </recommendedName>
    <alternativeName>
        <fullName evidence="10">3-oxoacyl-[acyl-carrier-protein] synthase 3</fullName>
    </alternativeName>
    <alternativeName>
        <fullName evidence="10">3-oxoacyl-[acyl-carrier-protein] synthase III</fullName>
    </alternativeName>
</protein>
<comment type="function">
    <text evidence="10">Catalyzes the condensation reaction of fatty acid synthesis by the addition to an acyl acceptor of two carbons from malonyl-ACP. Catalyzes the first condensation reaction which initiates fatty acid synthesis and may therefore play a role in governing the total rate of fatty acid production. Possesses both acetoacetyl-ACP synthase and acetyl transacylase activities. Its substrate specificity determines the biosynthesis of branched-chain and/or straight-chain of fatty acids.</text>
</comment>
<dbReference type="Proteomes" id="UP000537718">
    <property type="component" value="Unassembled WGS sequence"/>
</dbReference>
<keyword evidence="6 10" id="KW-0443">Lipid metabolism</keyword>
<accession>A0A7W9DLL7</accession>
<dbReference type="PANTHER" id="PTHR34069:SF2">
    <property type="entry name" value="BETA-KETOACYL-[ACYL-CARRIER-PROTEIN] SYNTHASE III"/>
    <property type="match status" value="1"/>
</dbReference>
<evidence type="ECO:0000256" key="5">
    <source>
        <dbReference type="ARBA" id="ARBA00022832"/>
    </source>
</evidence>
<keyword evidence="3 10" id="KW-0444">Lipid biosynthesis</keyword>
<dbReference type="AlphaFoldDB" id="A0A7W9DLL7"/>
<dbReference type="GO" id="GO:0004315">
    <property type="term" value="F:3-oxoacyl-[acyl-carrier-protein] synthase activity"/>
    <property type="evidence" value="ECO:0007669"/>
    <property type="project" value="InterPro"/>
</dbReference>
<dbReference type="GO" id="GO:0044550">
    <property type="term" value="P:secondary metabolite biosynthetic process"/>
    <property type="evidence" value="ECO:0007669"/>
    <property type="project" value="TreeGrafter"/>
</dbReference>
<reference evidence="13 14" key="1">
    <citation type="submission" date="2020-08" db="EMBL/GenBank/DDBJ databases">
        <title>Genomic Encyclopedia of Type Strains, Phase IV (KMG-V): Genome sequencing to study the core and pangenomes of soil and plant-associated prokaryotes.</title>
        <authorList>
            <person name="Whitman W."/>
        </authorList>
    </citation>
    <scope>NUCLEOTIDE SEQUENCE [LARGE SCALE GENOMIC DNA]</scope>
    <source>
        <strain evidence="13 14">MP7CTX6</strain>
    </source>
</reference>
<dbReference type="SUPFAM" id="SSF53901">
    <property type="entry name" value="Thiolase-like"/>
    <property type="match status" value="1"/>
</dbReference>
<comment type="caution">
    <text evidence="10">Lacks conserved residue(s) required for the propagation of feature annotation.</text>
</comment>
<evidence type="ECO:0000256" key="1">
    <source>
        <dbReference type="ARBA" id="ARBA00008642"/>
    </source>
</evidence>
<dbReference type="PANTHER" id="PTHR34069">
    <property type="entry name" value="3-OXOACYL-[ACYL-CARRIER-PROTEIN] SYNTHASE 3"/>
    <property type="match status" value="1"/>
</dbReference>
<feature type="domain" description="Beta-ketoacyl-[acyl-carrier-protein] synthase III N-terminal" evidence="12">
    <location>
        <begin position="111"/>
        <end position="188"/>
    </location>
</feature>
<evidence type="ECO:0000256" key="10">
    <source>
        <dbReference type="HAMAP-Rule" id="MF_01815"/>
    </source>
</evidence>
<keyword evidence="7 10" id="KW-0275">Fatty acid biosynthesis</keyword>
<gene>
    <name evidence="10" type="primary">fabH</name>
    <name evidence="13" type="ORF">HDE69_003405</name>
</gene>
<name>A0A7W9DLL7_9SPHI</name>
<feature type="active site" evidence="10">
    <location>
        <position position="286"/>
    </location>
</feature>
<evidence type="ECO:0000313" key="14">
    <source>
        <dbReference type="Proteomes" id="UP000537718"/>
    </source>
</evidence>